<gene>
    <name evidence="2" type="ORF">AK812_SmicGene15915</name>
</gene>
<dbReference type="InterPro" id="IPR051210">
    <property type="entry name" value="Ub_ligase/GEF_domain"/>
</dbReference>
<dbReference type="Gene3D" id="2.130.10.30">
    <property type="entry name" value="Regulator of chromosome condensation 1/beta-lactamase-inhibitor protein II"/>
    <property type="match status" value="2"/>
</dbReference>
<protein>
    <recommendedName>
        <fullName evidence="4">Ubiquitin-like domain-containing protein</fullName>
    </recommendedName>
</protein>
<comment type="caution">
    <text evidence="2">The sequence shown here is derived from an EMBL/GenBank/DDBJ whole genome shotgun (WGS) entry which is preliminary data.</text>
</comment>
<dbReference type="InterPro" id="IPR009091">
    <property type="entry name" value="RCC1/BLIP-II"/>
</dbReference>
<dbReference type="PANTHER" id="PTHR22870:SF466">
    <property type="entry name" value="ANKYRIN REPEAT-CONTAINING PROTEIN"/>
    <property type="match status" value="1"/>
</dbReference>
<keyword evidence="3" id="KW-1185">Reference proteome</keyword>
<sequence>MTITVHASLLSGHGISLAAEPHWDVGSLCLKVQQELGLSRIKVVTARGTVLGGAATLQEAGIEDGEALGVVVKDIEIVGTYDGRAFAMIGRDGSVVTWGQDSLGGDSTEVQHQLRNVQQIKGTRGAFAAILEDGSVCTWGETRQDVTFEAVCPELRDVRKLQASFGAFAAVRGDGRVVAWGSHSHGGRITGALKTKLQFVRDIEATGLAFAALCADGSVVAWGHQDSGGDCRAVADRLQEVWKIRSTMHAFAAIRKDGTVVTWGRVDAGGDSSAVQTQLTGVREIASTGYAFAAIRDDGSVVTWGRSEHGGDSRKIQEHLVNVKHVQGSVSTFAAIVGDGSIVAWGDRLRCLEIRSAVCEFRVKKHSEDPVIFRQECRSTGKYRNDPVTADSFQPRRLDMNSYRSAMSINVEVALLSGRSVALLAELDWTIGRLLLAAQQQLRTGLDQLYAQDGELLNQARTLEESGLQSGNILQASVRPKRLASSSTDFVLLCETGSVVACSEVCLGKTLLPHGSLVDVLHIQVTTSTFPCCMRLQIIVYSGG</sequence>
<dbReference type="Proteomes" id="UP000186817">
    <property type="component" value="Unassembled WGS sequence"/>
</dbReference>
<dbReference type="AlphaFoldDB" id="A0A1Q9E1P6"/>
<evidence type="ECO:0000313" key="3">
    <source>
        <dbReference type="Proteomes" id="UP000186817"/>
    </source>
</evidence>
<proteinExistence type="predicted"/>
<accession>A0A1Q9E1P6</accession>
<evidence type="ECO:0000313" key="2">
    <source>
        <dbReference type="EMBL" id="OLQ01337.1"/>
    </source>
</evidence>
<evidence type="ECO:0008006" key="4">
    <source>
        <dbReference type="Google" id="ProtNLM"/>
    </source>
</evidence>
<keyword evidence="1" id="KW-0677">Repeat</keyword>
<reference evidence="2 3" key="1">
    <citation type="submission" date="2016-02" db="EMBL/GenBank/DDBJ databases">
        <title>Genome analysis of coral dinoflagellate symbionts highlights evolutionary adaptations to a symbiotic lifestyle.</title>
        <authorList>
            <person name="Aranda M."/>
            <person name="Li Y."/>
            <person name="Liew Y.J."/>
            <person name="Baumgarten S."/>
            <person name="Simakov O."/>
            <person name="Wilson M."/>
            <person name="Piel J."/>
            <person name="Ashoor H."/>
            <person name="Bougouffa S."/>
            <person name="Bajic V.B."/>
            <person name="Ryu T."/>
            <person name="Ravasi T."/>
            <person name="Bayer T."/>
            <person name="Micklem G."/>
            <person name="Kim H."/>
            <person name="Bhak J."/>
            <person name="Lajeunesse T.C."/>
            <person name="Voolstra C.R."/>
        </authorList>
    </citation>
    <scope>NUCLEOTIDE SEQUENCE [LARGE SCALE GENOMIC DNA]</scope>
    <source>
        <strain evidence="2 3">CCMP2467</strain>
    </source>
</reference>
<organism evidence="2 3">
    <name type="scientific">Symbiodinium microadriaticum</name>
    <name type="common">Dinoflagellate</name>
    <name type="synonym">Zooxanthella microadriatica</name>
    <dbReference type="NCBI Taxonomy" id="2951"/>
    <lineage>
        <taxon>Eukaryota</taxon>
        <taxon>Sar</taxon>
        <taxon>Alveolata</taxon>
        <taxon>Dinophyceae</taxon>
        <taxon>Suessiales</taxon>
        <taxon>Symbiodiniaceae</taxon>
        <taxon>Symbiodinium</taxon>
    </lineage>
</organism>
<evidence type="ECO:0000256" key="1">
    <source>
        <dbReference type="ARBA" id="ARBA00022737"/>
    </source>
</evidence>
<dbReference type="OrthoDB" id="5370059at2759"/>
<name>A0A1Q9E1P6_SYMMI</name>
<dbReference type="PANTHER" id="PTHR22870">
    <property type="entry name" value="REGULATOR OF CHROMOSOME CONDENSATION"/>
    <property type="match status" value="1"/>
</dbReference>
<dbReference type="SUPFAM" id="SSF50985">
    <property type="entry name" value="RCC1/BLIP-II"/>
    <property type="match status" value="1"/>
</dbReference>
<dbReference type="EMBL" id="LSRX01000296">
    <property type="protein sequence ID" value="OLQ01337.1"/>
    <property type="molecule type" value="Genomic_DNA"/>
</dbReference>